<evidence type="ECO:0000256" key="4">
    <source>
        <dbReference type="PROSITE-ProRule" id="PRU00335"/>
    </source>
</evidence>
<dbReference type="Pfam" id="PF00440">
    <property type="entry name" value="TetR_N"/>
    <property type="match status" value="1"/>
</dbReference>
<evidence type="ECO:0000256" key="2">
    <source>
        <dbReference type="ARBA" id="ARBA00023125"/>
    </source>
</evidence>
<name>A0A6J4CUD8_9ACTN</name>
<dbReference type="InterPro" id="IPR036271">
    <property type="entry name" value="Tet_transcr_reg_TetR-rel_C_sf"/>
</dbReference>
<dbReference type="SUPFAM" id="SSF48498">
    <property type="entry name" value="Tetracyclin repressor-like, C-terminal domain"/>
    <property type="match status" value="1"/>
</dbReference>
<reference evidence="6" key="1">
    <citation type="journal article" date="2020" name="ACS Chem. Biol.">
        <title>The stereocontrolled biosynthesis of mirror-symmetric 2,4-diaminobutyric acid homopolymers is critically governed by adenylation activations.</title>
        <authorList>
            <person name="Yamanaka K."/>
            <person name="Fukumoto H."/>
            <person name="Takehara M."/>
            <person name="Hamano Y."/>
            <person name="Oikawa T."/>
        </authorList>
    </citation>
    <scope>NUCLEOTIDE SEQUENCE</scope>
    <source>
        <strain evidence="6">USE-31</strain>
    </source>
</reference>
<dbReference type="PANTHER" id="PTHR30055:SF151">
    <property type="entry name" value="TRANSCRIPTIONAL REGULATORY PROTEIN"/>
    <property type="match status" value="1"/>
</dbReference>
<dbReference type="GO" id="GO:0003700">
    <property type="term" value="F:DNA-binding transcription factor activity"/>
    <property type="evidence" value="ECO:0007669"/>
    <property type="project" value="TreeGrafter"/>
</dbReference>
<evidence type="ECO:0000313" key="6">
    <source>
        <dbReference type="EMBL" id="BCD58489.1"/>
    </source>
</evidence>
<evidence type="ECO:0000259" key="5">
    <source>
        <dbReference type="PROSITE" id="PS50977"/>
    </source>
</evidence>
<dbReference type="PANTHER" id="PTHR30055">
    <property type="entry name" value="HTH-TYPE TRANSCRIPTIONAL REGULATOR RUTR"/>
    <property type="match status" value="1"/>
</dbReference>
<evidence type="ECO:0000256" key="3">
    <source>
        <dbReference type="ARBA" id="ARBA00023163"/>
    </source>
</evidence>
<sequence length="232" mass="24528">MAGRQDMVIWMRPEQAALGRPAERSRAEITAAAVALADREGLAAVSMRRVAAELGTGAASLYRYVATRDDLLDLMTDSTAAGYDLPEPTGDWLADLVEVGRQARRIMRRHPWLPALVTTRPVLGPNGVDVLEHVLGVLATQPACAAAKLEAFALLNAFTAVFVQHELGGGEPAARHHAAYLRQVAAAGGHPRLAAALTEAAAPADGPADHDEADRYEAALARVLAGLLTPPR</sequence>
<protein>
    <submittedName>
        <fullName evidence="6">TetR family transcriptional regulator</fullName>
    </submittedName>
</protein>
<dbReference type="Gene3D" id="1.10.10.60">
    <property type="entry name" value="Homeodomain-like"/>
    <property type="match status" value="1"/>
</dbReference>
<dbReference type="InterPro" id="IPR050109">
    <property type="entry name" value="HTH-type_TetR-like_transc_reg"/>
</dbReference>
<feature type="domain" description="HTH tetR-type" evidence="5">
    <location>
        <begin position="23"/>
        <end position="83"/>
    </location>
</feature>
<accession>A0A6J4CUD8</accession>
<dbReference type="GO" id="GO:0045892">
    <property type="term" value="P:negative regulation of DNA-templated transcription"/>
    <property type="evidence" value="ECO:0007669"/>
    <property type="project" value="InterPro"/>
</dbReference>
<keyword evidence="1" id="KW-0805">Transcription regulation</keyword>
<proteinExistence type="predicted"/>
<dbReference type="GO" id="GO:0000976">
    <property type="term" value="F:transcription cis-regulatory region binding"/>
    <property type="evidence" value="ECO:0007669"/>
    <property type="project" value="TreeGrafter"/>
</dbReference>
<dbReference type="Gene3D" id="1.10.357.10">
    <property type="entry name" value="Tetracycline Repressor, domain 2"/>
    <property type="match status" value="1"/>
</dbReference>
<dbReference type="AlphaFoldDB" id="A0A6J4CUD8"/>
<feature type="DNA-binding region" description="H-T-H motif" evidence="4">
    <location>
        <begin position="46"/>
        <end position="65"/>
    </location>
</feature>
<keyword evidence="2 4" id="KW-0238">DNA-binding</keyword>
<dbReference type="EMBL" id="LC537598">
    <property type="protein sequence ID" value="BCD58489.1"/>
    <property type="molecule type" value="Genomic_DNA"/>
</dbReference>
<keyword evidence="3" id="KW-0804">Transcription</keyword>
<dbReference type="PROSITE" id="PS50977">
    <property type="entry name" value="HTH_TETR_2"/>
    <property type="match status" value="1"/>
</dbReference>
<dbReference type="SUPFAM" id="SSF46689">
    <property type="entry name" value="Homeodomain-like"/>
    <property type="match status" value="1"/>
</dbReference>
<organism evidence="6">
    <name type="scientific">Streptomyces celluloflavus</name>
    <dbReference type="NCBI Taxonomy" id="58344"/>
    <lineage>
        <taxon>Bacteria</taxon>
        <taxon>Bacillati</taxon>
        <taxon>Actinomycetota</taxon>
        <taxon>Actinomycetes</taxon>
        <taxon>Kitasatosporales</taxon>
        <taxon>Streptomycetaceae</taxon>
        <taxon>Streptomyces</taxon>
    </lineage>
</organism>
<evidence type="ECO:0000256" key="1">
    <source>
        <dbReference type="ARBA" id="ARBA00023015"/>
    </source>
</evidence>
<dbReference type="InterPro" id="IPR009057">
    <property type="entry name" value="Homeodomain-like_sf"/>
</dbReference>
<dbReference type="Pfam" id="PF02909">
    <property type="entry name" value="TetR_C_1"/>
    <property type="match status" value="1"/>
</dbReference>
<dbReference type="InterPro" id="IPR004111">
    <property type="entry name" value="Repressor_TetR_C"/>
</dbReference>
<dbReference type="InterPro" id="IPR001647">
    <property type="entry name" value="HTH_TetR"/>
</dbReference>